<reference evidence="2" key="1">
    <citation type="submission" date="2020-11" db="EMBL/GenBank/DDBJ databases">
        <authorList>
            <person name="Paiano M.O."/>
        </authorList>
    </citation>
    <scope>NUCLEOTIDE SEQUENCE</scope>
</reference>
<keyword evidence="2" id="KW-0150">Chloroplast</keyword>
<name>A0A896SUI2_9FLOR</name>
<gene>
    <name evidence="2" type="primary">rps1</name>
</gene>
<dbReference type="PRINTS" id="PR00681">
    <property type="entry name" value="RIBOSOMALS1"/>
</dbReference>
<dbReference type="EMBL" id="MW309501">
    <property type="protein sequence ID" value="QSD57194.1"/>
    <property type="molecule type" value="Genomic_DNA"/>
</dbReference>
<dbReference type="GO" id="GO:0005840">
    <property type="term" value="C:ribosome"/>
    <property type="evidence" value="ECO:0007669"/>
    <property type="project" value="UniProtKB-KW"/>
</dbReference>
<evidence type="ECO:0000259" key="1">
    <source>
        <dbReference type="PROSITE" id="PS50126"/>
    </source>
</evidence>
<feature type="domain" description="S1 motif" evidence="1">
    <location>
        <begin position="117"/>
        <end position="185"/>
    </location>
</feature>
<dbReference type="PROSITE" id="PS50126">
    <property type="entry name" value="S1"/>
    <property type="match status" value="3"/>
</dbReference>
<protein>
    <submittedName>
        <fullName evidence="2">Ribosomal protein S1</fullName>
    </submittedName>
</protein>
<proteinExistence type="predicted"/>
<keyword evidence="2" id="KW-0934">Plastid</keyword>
<keyword evidence="2" id="KW-0689">Ribosomal protein</keyword>
<dbReference type="InterPro" id="IPR035104">
    <property type="entry name" value="Ribosomal_protein_S1-like"/>
</dbReference>
<organism evidence="2">
    <name type="scientific">Chondria tumulosa</name>
    <dbReference type="NCBI Taxonomy" id="2740715"/>
    <lineage>
        <taxon>Eukaryota</taxon>
        <taxon>Rhodophyta</taxon>
        <taxon>Florideophyceae</taxon>
        <taxon>Rhodymeniophycidae</taxon>
        <taxon>Ceramiales</taxon>
        <taxon>Rhodomelaceae</taxon>
        <taxon>Chondrieae</taxon>
        <taxon>Chondria</taxon>
    </lineage>
</organism>
<dbReference type="InterPro" id="IPR012340">
    <property type="entry name" value="NA-bd_OB-fold"/>
</dbReference>
<dbReference type="SUPFAM" id="SSF50249">
    <property type="entry name" value="Nucleic acid-binding proteins"/>
    <property type="match status" value="3"/>
</dbReference>
<dbReference type="PANTHER" id="PTHR47559:SF1">
    <property type="entry name" value="OS03G0844900 PROTEIN"/>
    <property type="match status" value="1"/>
</dbReference>
<feature type="domain" description="S1 motif" evidence="1">
    <location>
        <begin position="199"/>
        <end position="267"/>
    </location>
</feature>
<dbReference type="Gene3D" id="2.40.50.140">
    <property type="entry name" value="Nucleic acid-binding proteins"/>
    <property type="match status" value="2"/>
</dbReference>
<dbReference type="PANTHER" id="PTHR47559">
    <property type="entry name" value="OS03G0844900 PROTEIN"/>
    <property type="match status" value="1"/>
</dbReference>
<dbReference type="SMART" id="SM00316">
    <property type="entry name" value="S1"/>
    <property type="match status" value="3"/>
</dbReference>
<accession>A0A896SUI2</accession>
<dbReference type="AlphaFoldDB" id="A0A896SUI2"/>
<feature type="domain" description="S1 motif" evidence="1">
    <location>
        <begin position="28"/>
        <end position="100"/>
    </location>
</feature>
<dbReference type="InterPro" id="IPR052757">
    <property type="entry name" value="Ribosomal_protein_S1"/>
</dbReference>
<dbReference type="RefSeq" id="YP_010171053.1">
    <property type="nucleotide sequence ID" value="NC_057618.1"/>
</dbReference>
<geneLocation type="chloroplast" evidence="2"/>
<dbReference type="GeneID" id="67279573"/>
<dbReference type="GO" id="GO:0003676">
    <property type="term" value="F:nucleic acid binding"/>
    <property type="evidence" value="ECO:0007669"/>
    <property type="project" value="InterPro"/>
</dbReference>
<sequence length="271" mass="31482">MDINICKYNKINKFAKILHKYKYNLNNGDILAGTIIYKEHSGFLVNIGTKIAGYLPQEEITIKSITNFSLSNYLFLLNTTREFFLITKHSNDKQPILSIKRLDYIRAWKRIKQLYLEDILLYLKVNYLNKGGLTIYLEGLQGFIPKSHIESKNLYLAQKVITNTYIYCKLLTFNDQKNQLILSNKSAIFSLSKHKFKLGELVYGKIILIKTYGVFLKIYNIKALLHVSEIGFTYIKNINIFFSIGKLIKVKIIHINIKQGKLSVSKRNINI</sequence>
<evidence type="ECO:0000313" key="2">
    <source>
        <dbReference type="EMBL" id="QSD57194.1"/>
    </source>
</evidence>
<keyword evidence="2" id="KW-0687">Ribonucleoprotein</keyword>
<dbReference type="Pfam" id="PF00575">
    <property type="entry name" value="S1"/>
    <property type="match status" value="1"/>
</dbReference>
<dbReference type="InterPro" id="IPR003029">
    <property type="entry name" value="S1_domain"/>
</dbReference>